<keyword evidence="2" id="KW-1185">Reference proteome</keyword>
<comment type="caution">
    <text evidence="1">The sequence shown here is derived from an EMBL/GenBank/DDBJ whole genome shotgun (WGS) entry which is preliminary data.</text>
</comment>
<accession>A0A3S0RHN3</accession>
<dbReference type="SUPFAM" id="SSF48371">
    <property type="entry name" value="ARM repeat"/>
    <property type="match status" value="1"/>
</dbReference>
<proteinExistence type="predicted"/>
<dbReference type="InterPro" id="IPR016024">
    <property type="entry name" value="ARM-type_fold"/>
</dbReference>
<gene>
    <name evidence="1" type="ORF">EKH80_21025</name>
</gene>
<protein>
    <recommendedName>
        <fullName evidence="3">HEAT repeat domain-containing protein</fullName>
    </recommendedName>
</protein>
<evidence type="ECO:0000313" key="1">
    <source>
        <dbReference type="EMBL" id="RUL70175.1"/>
    </source>
</evidence>
<dbReference type="AlphaFoldDB" id="A0A3S0RHN3"/>
<evidence type="ECO:0008006" key="3">
    <source>
        <dbReference type="Google" id="ProtNLM"/>
    </source>
</evidence>
<dbReference type="InterPro" id="IPR011989">
    <property type="entry name" value="ARM-like"/>
</dbReference>
<organism evidence="1 2">
    <name type="scientific">Dyella choica</name>
    <dbReference type="NCBI Taxonomy" id="1927959"/>
    <lineage>
        <taxon>Bacteria</taxon>
        <taxon>Pseudomonadati</taxon>
        <taxon>Pseudomonadota</taxon>
        <taxon>Gammaproteobacteria</taxon>
        <taxon>Lysobacterales</taxon>
        <taxon>Rhodanobacteraceae</taxon>
        <taxon>Dyella</taxon>
    </lineage>
</organism>
<evidence type="ECO:0000313" key="2">
    <source>
        <dbReference type="Proteomes" id="UP000274358"/>
    </source>
</evidence>
<dbReference type="RefSeq" id="WP_126686764.1">
    <property type="nucleotide sequence ID" value="NZ_RYYV01000026.1"/>
</dbReference>
<sequence length="213" mass="23028">MLRTVDTTLDSCLVDQMPRFGESAVVPLAVLLRTGSENGRFNAALGLDRLRDQAVAATQALESALDDSSSSVRWAVLGSLESIQPRSPSLTLKLLRQLDREQSTSATLYDEALIRAIAHMGGLPPEALPILDHALRHLPNGYSLSVQELIETIGRVDTPERVVLLARLIGDKDPVRAWYATVAIGRSGSLALPVLLFYRLAGLAGHLISVESQ</sequence>
<dbReference type="Gene3D" id="1.25.10.10">
    <property type="entry name" value="Leucine-rich Repeat Variant"/>
    <property type="match status" value="1"/>
</dbReference>
<reference evidence="1 2" key="1">
    <citation type="submission" date="2018-12" db="EMBL/GenBank/DDBJ databases">
        <title>Dyella dinghuensis sp. nov. DHOA06 and Dyella choica sp. nov. 4M-K27, isolated from forest soil.</title>
        <authorList>
            <person name="Qiu L.-H."/>
            <person name="Gao Z.-H."/>
        </authorList>
    </citation>
    <scope>NUCLEOTIDE SEQUENCE [LARGE SCALE GENOMIC DNA]</scope>
    <source>
        <strain evidence="1 2">4M-K27</strain>
    </source>
</reference>
<dbReference type="Proteomes" id="UP000274358">
    <property type="component" value="Unassembled WGS sequence"/>
</dbReference>
<name>A0A3S0RHN3_9GAMM</name>
<dbReference type="EMBL" id="RYYV01000026">
    <property type="protein sequence ID" value="RUL70175.1"/>
    <property type="molecule type" value="Genomic_DNA"/>
</dbReference>